<name>X1LD54_9ZZZZ</name>
<evidence type="ECO:0000313" key="1">
    <source>
        <dbReference type="EMBL" id="GAI03786.1"/>
    </source>
</evidence>
<organism evidence="1">
    <name type="scientific">marine sediment metagenome</name>
    <dbReference type="NCBI Taxonomy" id="412755"/>
    <lineage>
        <taxon>unclassified sequences</taxon>
        <taxon>metagenomes</taxon>
        <taxon>ecological metagenomes</taxon>
    </lineage>
</organism>
<protein>
    <submittedName>
        <fullName evidence="1">Uncharacterized protein</fullName>
    </submittedName>
</protein>
<reference evidence="1" key="1">
    <citation type="journal article" date="2014" name="Front. Microbiol.">
        <title>High frequency of phylogenetically diverse reductive dehalogenase-homologous genes in deep subseafloor sedimentary metagenomes.</title>
        <authorList>
            <person name="Kawai M."/>
            <person name="Futagami T."/>
            <person name="Toyoda A."/>
            <person name="Takaki Y."/>
            <person name="Nishi S."/>
            <person name="Hori S."/>
            <person name="Arai W."/>
            <person name="Tsubouchi T."/>
            <person name="Morono Y."/>
            <person name="Uchiyama I."/>
            <person name="Ito T."/>
            <person name="Fujiyama A."/>
            <person name="Inagaki F."/>
            <person name="Takami H."/>
        </authorList>
    </citation>
    <scope>NUCLEOTIDE SEQUENCE</scope>
    <source>
        <strain evidence="1">Expedition CK06-06</strain>
    </source>
</reference>
<gene>
    <name evidence="1" type="ORF">S06H3_16957</name>
</gene>
<dbReference type="EMBL" id="BARV01008433">
    <property type="protein sequence ID" value="GAI03786.1"/>
    <property type="molecule type" value="Genomic_DNA"/>
</dbReference>
<sequence length="80" mass="9310">TKADVADRLGKLDLPGSMLEYLLAKFDLDRVRKTQRPSKADFLNWYKLDLIPVDTLRAELRLDGYNDYYIDNYLKQVAAV</sequence>
<comment type="caution">
    <text evidence="1">The sequence shown here is derived from an EMBL/GenBank/DDBJ whole genome shotgun (WGS) entry which is preliminary data.</text>
</comment>
<proteinExistence type="predicted"/>
<dbReference type="AlphaFoldDB" id="X1LD54"/>
<accession>X1LD54</accession>
<feature type="non-terminal residue" evidence="1">
    <location>
        <position position="1"/>
    </location>
</feature>